<proteinExistence type="predicted"/>
<dbReference type="OrthoDB" id="9508136at2759"/>
<evidence type="ECO:0000313" key="4">
    <source>
        <dbReference type="Proteomes" id="UP000188320"/>
    </source>
</evidence>
<evidence type="ECO:0000313" key="3">
    <source>
        <dbReference type="EMBL" id="OMH78982.1"/>
    </source>
</evidence>
<dbReference type="Pfam" id="PF16297">
    <property type="entry name" value="DUF4939"/>
    <property type="match status" value="1"/>
</dbReference>
<dbReference type="InterPro" id="IPR032549">
    <property type="entry name" value="DUF4939"/>
</dbReference>
<feature type="non-terminal residue" evidence="3">
    <location>
        <position position="159"/>
    </location>
</feature>
<keyword evidence="4" id="KW-1185">Reference proteome</keyword>
<feature type="domain" description="DUF4939" evidence="2">
    <location>
        <begin position="35"/>
        <end position="115"/>
    </location>
</feature>
<organism evidence="3 4">
    <name type="scientific">Zancudomyces culisetae</name>
    <name type="common">Gut fungus</name>
    <name type="synonym">Smittium culisetae</name>
    <dbReference type="NCBI Taxonomy" id="1213189"/>
    <lineage>
        <taxon>Eukaryota</taxon>
        <taxon>Fungi</taxon>
        <taxon>Fungi incertae sedis</taxon>
        <taxon>Zoopagomycota</taxon>
        <taxon>Kickxellomycotina</taxon>
        <taxon>Harpellomycetes</taxon>
        <taxon>Harpellales</taxon>
        <taxon>Legeriomycetaceae</taxon>
        <taxon>Zancudomyces</taxon>
    </lineage>
</organism>
<dbReference type="EMBL" id="LSSK01001708">
    <property type="protein sequence ID" value="OMH78982.1"/>
    <property type="molecule type" value="Genomic_DNA"/>
</dbReference>
<dbReference type="PANTHER" id="PTHR15503:SF22">
    <property type="entry name" value="TRANSPOSON TY3-I GAG POLYPROTEIN"/>
    <property type="match status" value="1"/>
</dbReference>
<dbReference type="Proteomes" id="UP000188320">
    <property type="component" value="Unassembled WGS sequence"/>
</dbReference>
<gene>
    <name evidence="3" type="ORF">AX774_g7615</name>
</gene>
<sequence length="159" mass="17897">MYSKSQQSAPPDPLAEQEKSAQAAPIPIPVQPAAARIVLPERYDEDRSNFRGFVNQCRLLFFTHPDHYPSATNKVGLVMSLLTGNALRLASPYIEKGSPVLQDYELFMKEFAKVFDDPQRSQTANDAIRALKQGTSPVSMYASEFRRLMMDLDWNESAL</sequence>
<name>A0A1R1PDN2_ZANCU</name>
<dbReference type="PANTHER" id="PTHR15503">
    <property type="entry name" value="LDOC1 RELATED"/>
    <property type="match status" value="1"/>
</dbReference>
<reference evidence="4" key="1">
    <citation type="submission" date="2017-01" db="EMBL/GenBank/DDBJ databases">
        <authorList>
            <person name="Wang Y."/>
            <person name="White M."/>
            <person name="Kvist S."/>
            <person name="Moncalvo J.-M."/>
        </authorList>
    </citation>
    <scope>NUCLEOTIDE SEQUENCE [LARGE SCALE GENOMIC DNA]</scope>
    <source>
        <strain evidence="4">COL-18-3</strain>
    </source>
</reference>
<evidence type="ECO:0000259" key="2">
    <source>
        <dbReference type="Pfam" id="PF16297"/>
    </source>
</evidence>
<evidence type="ECO:0000256" key="1">
    <source>
        <dbReference type="SAM" id="MobiDB-lite"/>
    </source>
</evidence>
<dbReference type="InterPro" id="IPR032567">
    <property type="entry name" value="RTL1-rel"/>
</dbReference>
<accession>A0A1R1PDN2</accession>
<dbReference type="AlphaFoldDB" id="A0A1R1PDN2"/>
<comment type="caution">
    <text evidence="3">The sequence shown here is derived from an EMBL/GenBank/DDBJ whole genome shotgun (WGS) entry which is preliminary data.</text>
</comment>
<feature type="region of interest" description="Disordered" evidence="1">
    <location>
        <begin position="1"/>
        <end position="26"/>
    </location>
</feature>
<protein>
    <submittedName>
        <fullName evidence="3">Retrotransposon-derived protein PEG10</fullName>
    </submittedName>
</protein>